<sequence>MAPKKKKKNRGRGSKSKTQPGSSSASVPSPPQDSPPATTELHDETATSQEPISSAAPESATPASAPAASVGAHSRSQGQEEERGASEADPQVASLADSVDNMTVNDEHDLRWLLRGLGSLGSTFPALMSMTRELQGSPDNQESQEVMADLTQSLEAVANIFEGYTDLVKKTVRMLQQERSDRRGEDGGSSGGGGGGGGGSDTAGGGGAELERTTHLKLGGHGIQNNKIATDPGADPSEKGRVAGFQEKLHQRDLKYYKN</sequence>
<proteinExistence type="predicted"/>
<feature type="compositionally biased region" description="Low complexity" evidence="1">
    <location>
        <begin position="16"/>
        <end position="27"/>
    </location>
</feature>
<keyword evidence="3" id="KW-1185">Reference proteome</keyword>
<feature type="compositionally biased region" description="Basic residues" evidence="1">
    <location>
        <begin position="1"/>
        <end position="15"/>
    </location>
</feature>
<feature type="compositionally biased region" description="Gly residues" evidence="1">
    <location>
        <begin position="187"/>
        <end position="208"/>
    </location>
</feature>
<comment type="caution">
    <text evidence="2">The sequence shown here is derived from an EMBL/GenBank/DDBJ whole genome shotgun (WGS) entry which is preliminary data.</text>
</comment>
<accession>A0AAV8Q1H0</accession>
<dbReference type="AlphaFoldDB" id="A0AAV8Q1H0"/>
<dbReference type="Proteomes" id="UP001222027">
    <property type="component" value="Unassembled WGS sequence"/>
</dbReference>
<evidence type="ECO:0000256" key="1">
    <source>
        <dbReference type="SAM" id="MobiDB-lite"/>
    </source>
</evidence>
<reference evidence="2 3" key="1">
    <citation type="submission" date="2022-12" db="EMBL/GenBank/DDBJ databases">
        <title>Chromosome-scale assembly of the Ensete ventricosum genome.</title>
        <authorList>
            <person name="Dussert Y."/>
            <person name="Stocks J."/>
            <person name="Wendawek A."/>
            <person name="Woldeyes F."/>
            <person name="Nichols R.A."/>
            <person name="Borrell J.S."/>
        </authorList>
    </citation>
    <scope>NUCLEOTIDE SEQUENCE [LARGE SCALE GENOMIC DNA]</scope>
    <source>
        <strain evidence="3">cv. Maze</strain>
        <tissue evidence="2">Seeds</tissue>
    </source>
</reference>
<protein>
    <submittedName>
        <fullName evidence="2">Uncharacterized protein</fullName>
    </submittedName>
</protein>
<evidence type="ECO:0000313" key="3">
    <source>
        <dbReference type="Proteomes" id="UP001222027"/>
    </source>
</evidence>
<feature type="compositionally biased region" description="Basic and acidic residues" evidence="1">
    <location>
        <begin position="176"/>
        <end position="186"/>
    </location>
</feature>
<feature type="compositionally biased region" description="Low complexity" evidence="1">
    <location>
        <begin position="51"/>
        <end position="74"/>
    </location>
</feature>
<feature type="region of interest" description="Disordered" evidence="1">
    <location>
        <begin position="175"/>
        <end position="247"/>
    </location>
</feature>
<evidence type="ECO:0000313" key="2">
    <source>
        <dbReference type="EMBL" id="KAJ8460304.1"/>
    </source>
</evidence>
<dbReference type="EMBL" id="JAQQAF010000009">
    <property type="protein sequence ID" value="KAJ8460304.1"/>
    <property type="molecule type" value="Genomic_DNA"/>
</dbReference>
<gene>
    <name evidence="2" type="ORF">OPV22_033230</name>
</gene>
<feature type="compositionally biased region" description="Basic and acidic residues" evidence="1">
    <location>
        <begin position="236"/>
        <end position="247"/>
    </location>
</feature>
<name>A0AAV8Q1H0_ENSVE</name>
<feature type="region of interest" description="Disordered" evidence="1">
    <location>
        <begin position="1"/>
        <end position="101"/>
    </location>
</feature>
<organism evidence="2 3">
    <name type="scientific">Ensete ventricosum</name>
    <name type="common">Abyssinian banana</name>
    <name type="synonym">Musa ensete</name>
    <dbReference type="NCBI Taxonomy" id="4639"/>
    <lineage>
        <taxon>Eukaryota</taxon>
        <taxon>Viridiplantae</taxon>
        <taxon>Streptophyta</taxon>
        <taxon>Embryophyta</taxon>
        <taxon>Tracheophyta</taxon>
        <taxon>Spermatophyta</taxon>
        <taxon>Magnoliopsida</taxon>
        <taxon>Liliopsida</taxon>
        <taxon>Zingiberales</taxon>
        <taxon>Musaceae</taxon>
        <taxon>Ensete</taxon>
    </lineage>
</organism>